<evidence type="ECO:0000313" key="3">
    <source>
        <dbReference type="Proteomes" id="UP000597444"/>
    </source>
</evidence>
<dbReference type="EMBL" id="BNJK01000002">
    <property type="protein sequence ID" value="GHO98653.1"/>
    <property type="molecule type" value="Genomic_DNA"/>
</dbReference>
<dbReference type="Proteomes" id="UP000597444">
    <property type="component" value="Unassembled WGS sequence"/>
</dbReference>
<organism evidence="2 3">
    <name type="scientific">Reticulibacter mediterranei</name>
    <dbReference type="NCBI Taxonomy" id="2778369"/>
    <lineage>
        <taxon>Bacteria</taxon>
        <taxon>Bacillati</taxon>
        <taxon>Chloroflexota</taxon>
        <taxon>Ktedonobacteria</taxon>
        <taxon>Ktedonobacterales</taxon>
        <taxon>Reticulibacteraceae</taxon>
        <taxon>Reticulibacter</taxon>
    </lineage>
</organism>
<name>A0A8J3IU76_9CHLR</name>
<dbReference type="RefSeq" id="WP_220209359.1">
    <property type="nucleotide sequence ID" value="NZ_BNJK01000002.1"/>
</dbReference>
<sequence>MLVFDWIDAHVYLIPGGDPDSLVAYTGITTFMEEHKDLGLSVFRGPHPRDRQRWFLILVGEKTSMARYRHYLDRMLSQVQAQPFGVSLEEIAPYVEQFLARQREMLLTGQTFLERHTPLSPSRSHAKKKQQDRRHHKRNRK</sequence>
<proteinExistence type="predicted"/>
<dbReference type="AlphaFoldDB" id="A0A8J3IU76"/>
<keyword evidence="3" id="KW-1185">Reference proteome</keyword>
<evidence type="ECO:0000256" key="1">
    <source>
        <dbReference type="SAM" id="MobiDB-lite"/>
    </source>
</evidence>
<feature type="region of interest" description="Disordered" evidence="1">
    <location>
        <begin position="114"/>
        <end position="141"/>
    </location>
</feature>
<comment type="caution">
    <text evidence="2">The sequence shown here is derived from an EMBL/GenBank/DDBJ whole genome shotgun (WGS) entry which is preliminary data.</text>
</comment>
<gene>
    <name evidence="2" type="ORF">KSF_087010</name>
</gene>
<feature type="compositionally biased region" description="Basic residues" evidence="1">
    <location>
        <begin position="124"/>
        <end position="141"/>
    </location>
</feature>
<reference evidence="2" key="1">
    <citation type="submission" date="2020-10" db="EMBL/GenBank/DDBJ databases">
        <title>Taxonomic study of unclassified bacteria belonging to the class Ktedonobacteria.</title>
        <authorList>
            <person name="Yabe S."/>
            <person name="Wang C.M."/>
            <person name="Zheng Y."/>
            <person name="Sakai Y."/>
            <person name="Cavaletti L."/>
            <person name="Monciardini P."/>
            <person name="Donadio S."/>
        </authorList>
    </citation>
    <scope>NUCLEOTIDE SEQUENCE</scope>
    <source>
        <strain evidence="2">ID150040</strain>
    </source>
</reference>
<evidence type="ECO:0000313" key="2">
    <source>
        <dbReference type="EMBL" id="GHO98653.1"/>
    </source>
</evidence>
<accession>A0A8J3IU76</accession>
<protein>
    <submittedName>
        <fullName evidence="2">Uncharacterized protein</fullName>
    </submittedName>
</protein>